<dbReference type="PANTHER" id="PTHR23238">
    <property type="entry name" value="RNA BINDING PROTEIN"/>
    <property type="match status" value="1"/>
</dbReference>
<dbReference type="GO" id="GO:0005634">
    <property type="term" value="C:nucleus"/>
    <property type="evidence" value="ECO:0007669"/>
    <property type="project" value="UniProtKB-SubCell"/>
</dbReference>
<sequence length="282" mass="31584">MGSSEGSKKRGRTEITKGQTSNDRDEGGISGQTAGVEARVQEDGILSKQQIAKFLRLRPKTSKSITNPELREYLNDCGFTEVAKKDFKATLKAAIAARIDKQPAKKGKQEELPEDFLKGDWLCPQCNNHNYASRAECYKCHTCRPRKPSTGKEMTVGGDNWVCPSCENSNFATRKKCNKCQMAKPDDKPSETKGSSNEGRSGVWNAKLMLSREQIEAYVNGRDHAKGKLTREELIQHMETDLAMDVHLSPKAHFDSTLRAAVEASRKRHKRIKRGREELTAK</sequence>
<evidence type="ECO:0000256" key="1">
    <source>
        <dbReference type="ARBA" id="ARBA00004123"/>
    </source>
</evidence>
<feature type="region of interest" description="Disordered" evidence="8">
    <location>
        <begin position="1"/>
        <end position="35"/>
    </location>
</feature>
<dbReference type="SMART" id="SM00547">
    <property type="entry name" value="ZnF_RBZ"/>
    <property type="match status" value="2"/>
</dbReference>
<keyword evidence="2" id="KW-0479">Metal-binding</keyword>
<keyword evidence="5" id="KW-0694">RNA-binding</keyword>
<dbReference type="Gene3D" id="4.10.1060.10">
    <property type="entry name" value="Zinc finger, RanBP2-type"/>
    <property type="match status" value="2"/>
</dbReference>
<feature type="domain" description="RanBP2-type" evidence="9">
    <location>
        <begin position="117"/>
        <end position="146"/>
    </location>
</feature>
<accession>A0AAE0BNS5</accession>
<dbReference type="PROSITE" id="PS01358">
    <property type="entry name" value="ZF_RANBP2_1"/>
    <property type="match status" value="2"/>
</dbReference>
<dbReference type="InterPro" id="IPR036443">
    <property type="entry name" value="Znf_RanBP2_sf"/>
</dbReference>
<feature type="compositionally biased region" description="Basic and acidic residues" evidence="8">
    <location>
        <begin position="1"/>
        <end position="15"/>
    </location>
</feature>
<organism evidence="10 11">
    <name type="scientific">Cymbomonas tetramitiformis</name>
    <dbReference type="NCBI Taxonomy" id="36881"/>
    <lineage>
        <taxon>Eukaryota</taxon>
        <taxon>Viridiplantae</taxon>
        <taxon>Chlorophyta</taxon>
        <taxon>Pyramimonadophyceae</taxon>
        <taxon>Pyramimonadales</taxon>
        <taxon>Pyramimonadaceae</taxon>
        <taxon>Cymbomonas</taxon>
    </lineage>
</organism>
<feature type="region of interest" description="Disordered" evidence="8">
    <location>
        <begin position="261"/>
        <end position="282"/>
    </location>
</feature>
<dbReference type="InterPro" id="IPR034870">
    <property type="entry name" value="TET_fam"/>
</dbReference>
<evidence type="ECO:0000313" key="10">
    <source>
        <dbReference type="EMBL" id="KAK3239983.1"/>
    </source>
</evidence>
<evidence type="ECO:0000256" key="4">
    <source>
        <dbReference type="ARBA" id="ARBA00022833"/>
    </source>
</evidence>
<dbReference type="GO" id="GO:0006355">
    <property type="term" value="P:regulation of DNA-templated transcription"/>
    <property type="evidence" value="ECO:0007669"/>
    <property type="project" value="InterPro"/>
</dbReference>
<keyword evidence="4" id="KW-0862">Zinc</keyword>
<dbReference type="InterPro" id="IPR001876">
    <property type="entry name" value="Znf_RanBP2"/>
</dbReference>
<keyword evidence="6" id="KW-0539">Nucleus</keyword>
<evidence type="ECO:0000256" key="6">
    <source>
        <dbReference type="ARBA" id="ARBA00023242"/>
    </source>
</evidence>
<feature type="region of interest" description="Disordered" evidence="8">
    <location>
        <begin position="181"/>
        <end position="202"/>
    </location>
</feature>
<dbReference type="PROSITE" id="PS50199">
    <property type="entry name" value="ZF_RANBP2_2"/>
    <property type="match status" value="2"/>
</dbReference>
<gene>
    <name evidence="10" type="ORF">CYMTET_50128</name>
</gene>
<proteinExistence type="predicted"/>
<evidence type="ECO:0000259" key="9">
    <source>
        <dbReference type="PROSITE" id="PS50199"/>
    </source>
</evidence>
<feature type="domain" description="RanBP2-type" evidence="9">
    <location>
        <begin position="155"/>
        <end position="186"/>
    </location>
</feature>
<evidence type="ECO:0000313" key="11">
    <source>
        <dbReference type="Proteomes" id="UP001190700"/>
    </source>
</evidence>
<reference evidence="10 11" key="1">
    <citation type="journal article" date="2015" name="Genome Biol. Evol.">
        <title>Comparative Genomics of a Bacterivorous Green Alga Reveals Evolutionary Causalities and Consequences of Phago-Mixotrophic Mode of Nutrition.</title>
        <authorList>
            <person name="Burns J.A."/>
            <person name="Paasch A."/>
            <person name="Narechania A."/>
            <person name="Kim E."/>
        </authorList>
    </citation>
    <scope>NUCLEOTIDE SEQUENCE [LARGE SCALE GENOMIC DNA]</scope>
    <source>
        <strain evidence="10 11">PLY_AMNH</strain>
    </source>
</reference>
<dbReference type="GO" id="GO:0003723">
    <property type="term" value="F:RNA binding"/>
    <property type="evidence" value="ECO:0007669"/>
    <property type="project" value="UniProtKB-KW"/>
</dbReference>
<dbReference type="Proteomes" id="UP001190700">
    <property type="component" value="Unassembled WGS sequence"/>
</dbReference>
<dbReference type="EMBL" id="LGRX02033768">
    <property type="protein sequence ID" value="KAK3239983.1"/>
    <property type="molecule type" value="Genomic_DNA"/>
</dbReference>
<comment type="caution">
    <text evidence="10">The sequence shown here is derived from an EMBL/GenBank/DDBJ whole genome shotgun (WGS) entry which is preliminary data.</text>
</comment>
<comment type="subcellular location">
    <subcellularLocation>
        <location evidence="1">Nucleus</location>
    </subcellularLocation>
</comment>
<keyword evidence="11" id="KW-1185">Reference proteome</keyword>
<evidence type="ECO:0000256" key="2">
    <source>
        <dbReference type="ARBA" id="ARBA00022723"/>
    </source>
</evidence>
<protein>
    <recommendedName>
        <fullName evidence="9">RanBP2-type domain-containing protein</fullName>
    </recommendedName>
</protein>
<evidence type="ECO:0000256" key="5">
    <source>
        <dbReference type="ARBA" id="ARBA00022884"/>
    </source>
</evidence>
<keyword evidence="3 7" id="KW-0863">Zinc-finger</keyword>
<dbReference type="SUPFAM" id="SSF90209">
    <property type="entry name" value="Ran binding protein zinc finger-like"/>
    <property type="match status" value="2"/>
</dbReference>
<evidence type="ECO:0000256" key="8">
    <source>
        <dbReference type="SAM" id="MobiDB-lite"/>
    </source>
</evidence>
<name>A0AAE0BNS5_9CHLO</name>
<dbReference type="GO" id="GO:0008270">
    <property type="term" value="F:zinc ion binding"/>
    <property type="evidence" value="ECO:0007669"/>
    <property type="project" value="UniProtKB-KW"/>
</dbReference>
<dbReference type="AlphaFoldDB" id="A0AAE0BNS5"/>
<evidence type="ECO:0000256" key="3">
    <source>
        <dbReference type="ARBA" id="ARBA00022771"/>
    </source>
</evidence>
<evidence type="ECO:0000256" key="7">
    <source>
        <dbReference type="PROSITE-ProRule" id="PRU00322"/>
    </source>
</evidence>
<dbReference type="Pfam" id="PF00641">
    <property type="entry name" value="Zn_ribbon_RanBP"/>
    <property type="match status" value="2"/>
</dbReference>